<keyword evidence="2" id="KW-1185">Reference proteome</keyword>
<sequence>MHIVKTLAKLDLSYNTQRHSLELRIYRREHSKTVFTKTRTMSDFYANRERLKIAFTLTANDVR</sequence>
<comment type="caution">
    <text evidence="1">The sequence shown here is derived from an EMBL/GenBank/DDBJ whole genome shotgun (WGS) entry which is preliminary data.</text>
</comment>
<reference evidence="1 2" key="1">
    <citation type="submission" date="2015-01" db="EMBL/GenBank/DDBJ databases">
        <title>Evolution of Trichinella species and genotypes.</title>
        <authorList>
            <person name="Korhonen P.K."/>
            <person name="Edoardo P."/>
            <person name="Giuseppe L.R."/>
            <person name="Gasser R.B."/>
        </authorList>
    </citation>
    <scope>NUCLEOTIDE SEQUENCE [LARGE SCALE GENOMIC DNA]</scope>
    <source>
        <strain evidence="1">ISS470</strain>
    </source>
</reference>
<organism evidence="1 2">
    <name type="scientific">Trichinella pseudospiralis</name>
    <name type="common">Parasitic roundworm</name>
    <dbReference type="NCBI Taxonomy" id="6337"/>
    <lineage>
        <taxon>Eukaryota</taxon>
        <taxon>Metazoa</taxon>
        <taxon>Ecdysozoa</taxon>
        <taxon>Nematoda</taxon>
        <taxon>Enoplea</taxon>
        <taxon>Dorylaimia</taxon>
        <taxon>Trichinellida</taxon>
        <taxon>Trichinellidae</taxon>
        <taxon>Trichinella</taxon>
    </lineage>
</organism>
<protein>
    <submittedName>
        <fullName evidence="1">Uncharacterized protein</fullName>
    </submittedName>
</protein>
<proteinExistence type="predicted"/>
<dbReference type="AlphaFoldDB" id="A0A0V1FSR5"/>
<evidence type="ECO:0000313" key="1">
    <source>
        <dbReference type="EMBL" id="KRY88965.1"/>
    </source>
</evidence>
<gene>
    <name evidence="1" type="ORF">T4D_4648</name>
</gene>
<evidence type="ECO:0000313" key="2">
    <source>
        <dbReference type="Proteomes" id="UP000054995"/>
    </source>
</evidence>
<accession>A0A0V1FSR5</accession>
<dbReference type="Proteomes" id="UP000054995">
    <property type="component" value="Unassembled WGS sequence"/>
</dbReference>
<dbReference type="EMBL" id="JYDT01000036">
    <property type="protein sequence ID" value="KRY88965.1"/>
    <property type="molecule type" value="Genomic_DNA"/>
</dbReference>
<name>A0A0V1FSR5_TRIPS</name>